<evidence type="ECO:0000313" key="3">
    <source>
        <dbReference type="Proteomes" id="UP000078046"/>
    </source>
</evidence>
<protein>
    <recommendedName>
        <fullName evidence="1">Cysteine/serine-rich nuclear protein N-terminal domain-containing protein</fullName>
    </recommendedName>
</protein>
<sequence length="411" mass="47286">STPKKSITFSQVTVFKFDRCQSYSSVTSREDGYSHGMMMQHINKESYTVDTFEKEIKKVKTIEKSIAPSNIIHLDDTNVNIYSDSDPLTEIEKKQKPFKNICYSNLNKKDSKKLIDQVLDIQKDRSIRYSCNCMIHCDVSICECSINKSVCKSIGTDGCICLTTTCLFNFDKFITYGRQAFHLEHYQIPSGVRPKHFDFFPFTLLPILLEIDIFSLQKSIKSENDNVDTNGTCKICNKYYNTMKERMLSNRHVQYILNKIYRKTVVKETTPDENVNIYNKFSTSLSEIIRNDFDFVASCIKPITNEEPYSVMYPSFVEKLSTSTICDNLINVSESINHDKKHSIESFIPNISTNIGQSFQSISNEPVINVLVNPNLKRSKSETECSISKIRKFYSIDNLLENINFNSTSVQ</sequence>
<evidence type="ECO:0000259" key="1">
    <source>
        <dbReference type="Pfam" id="PF16019"/>
    </source>
</evidence>
<reference evidence="2 3" key="1">
    <citation type="submission" date="2016-04" db="EMBL/GenBank/DDBJ databases">
        <title>The genome of Intoshia linei affirms orthonectids as highly simplified spiralians.</title>
        <authorList>
            <person name="Mikhailov K.V."/>
            <person name="Slusarev G.S."/>
            <person name="Nikitin M.A."/>
            <person name="Logacheva M.D."/>
            <person name="Penin A."/>
            <person name="Aleoshin V."/>
            <person name="Panchin Y.V."/>
        </authorList>
    </citation>
    <scope>NUCLEOTIDE SEQUENCE [LARGE SCALE GENOMIC DNA]</scope>
    <source>
        <strain evidence="2">Intl2013</strain>
        <tissue evidence="2">Whole animal</tissue>
    </source>
</reference>
<comment type="caution">
    <text evidence="2">The sequence shown here is derived from an EMBL/GenBank/DDBJ whole genome shotgun (WGS) entry which is preliminary data.</text>
</comment>
<feature type="domain" description="Cysteine/serine-rich nuclear protein N-terminal" evidence="1">
    <location>
        <begin position="3"/>
        <end position="110"/>
    </location>
</feature>
<gene>
    <name evidence="2" type="ORF">A3Q56_07906</name>
</gene>
<dbReference type="OrthoDB" id="5946974at2759"/>
<name>A0A177AQW5_9BILA</name>
<keyword evidence="3" id="KW-1185">Reference proteome</keyword>
<dbReference type="EMBL" id="LWCA01001874">
    <property type="protein sequence ID" value="OAF64388.1"/>
    <property type="molecule type" value="Genomic_DNA"/>
</dbReference>
<evidence type="ECO:0000313" key="2">
    <source>
        <dbReference type="EMBL" id="OAF64388.1"/>
    </source>
</evidence>
<proteinExistence type="predicted"/>
<dbReference type="InterPro" id="IPR031972">
    <property type="entry name" value="CSRNP_N"/>
</dbReference>
<feature type="non-terminal residue" evidence="2">
    <location>
        <position position="1"/>
    </location>
</feature>
<organism evidence="2 3">
    <name type="scientific">Intoshia linei</name>
    <dbReference type="NCBI Taxonomy" id="1819745"/>
    <lineage>
        <taxon>Eukaryota</taxon>
        <taxon>Metazoa</taxon>
        <taxon>Spiralia</taxon>
        <taxon>Lophotrochozoa</taxon>
        <taxon>Mesozoa</taxon>
        <taxon>Orthonectida</taxon>
        <taxon>Rhopaluridae</taxon>
        <taxon>Intoshia</taxon>
    </lineage>
</organism>
<dbReference type="AlphaFoldDB" id="A0A177AQW5"/>
<dbReference type="Proteomes" id="UP000078046">
    <property type="component" value="Unassembled WGS sequence"/>
</dbReference>
<accession>A0A177AQW5</accession>
<dbReference type="Pfam" id="PF16019">
    <property type="entry name" value="CSRNP_N"/>
    <property type="match status" value="1"/>
</dbReference>